<reference evidence="1 2" key="1">
    <citation type="submission" date="2018-03" db="EMBL/GenBank/DDBJ databases">
        <authorList>
            <person name="Keele B.F."/>
        </authorList>
    </citation>
    <scope>NUCLEOTIDE SEQUENCE [LARGE SCALE GENOMIC DNA]</scope>
    <source>
        <strain evidence="1 2">CECT 8626</strain>
    </source>
</reference>
<dbReference type="Pfam" id="PF02597">
    <property type="entry name" value="ThiS"/>
    <property type="match status" value="1"/>
</dbReference>
<dbReference type="SUPFAM" id="SSF54285">
    <property type="entry name" value="MoaD/ThiS"/>
    <property type="match status" value="1"/>
</dbReference>
<evidence type="ECO:0000313" key="2">
    <source>
        <dbReference type="Proteomes" id="UP000244924"/>
    </source>
</evidence>
<accession>A0A2R8BLK4</accession>
<evidence type="ECO:0000313" key="1">
    <source>
        <dbReference type="EMBL" id="SPH24224.1"/>
    </source>
</evidence>
<organism evidence="1 2">
    <name type="scientific">Albidovulum aquaemixtae</name>
    <dbReference type="NCBI Taxonomy" id="1542388"/>
    <lineage>
        <taxon>Bacteria</taxon>
        <taxon>Pseudomonadati</taxon>
        <taxon>Pseudomonadota</taxon>
        <taxon>Alphaproteobacteria</taxon>
        <taxon>Rhodobacterales</taxon>
        <taxon>Paracoccaceae</taxon>
        <taxon>Albidovulum</taxon>
    </lineage>
</organism>
<dbReference type="RefSeq" id="WP_108854663.1">
    <property type="nucleotide sequence ID" value="NZ_OMOQ01000003.1"/>
</dbReference>
<protein>
    <recommendedName>
        <fullName evidence="3">Sulfur carrier protein CysO</fullName>
    </recommendedName>
</protein>
<dbReference type="EMBL" id="OMOQ01000003">
    <property type="protein sequence ID" value="SPH24224.1"/>
    <property type="molecule type" value="Genomic_DNA"/>
</dbReference>
<dbReference type="InterPro" id="IPR003749">
    <property type="entry name" value="ThiS/MoaD-like"/>
</dbReference>
<keyword evidence="2" id="KW-1185">Reference proteome</keyword>
<proteinExistence type="predicted"/>
<dbReference type="InterPro" id="IPR052045">
    <property type="entry name" value="Sulfur_Carrier/Prot_Modifier"/>
</dbReference>
<dbReference type="InterPro" id="IPR016155">
    <property type="entry name" value="Mopterin_synth/thiamin_S_b"/>
</dbReference>
<sequence length="89" mass="9988">MPVIRFTANLMRHRDAPRVEADGASVREALEAAWTEDPLLRSYILDEQGRLRRHVNVFVDGEMIADRLTLSDPVGPRSEIYVLQALSGG</sequence>
<dbReference type="OrthoDB" id="9156098at2"/>
<gene>
    <name evidence="1" type="ORF">DEA8626_03274</name>
</gene>
<dbReference type="PANTHER" id="PTHR38031">
    <property type="entry name" value="SULFUR CARRIER PROTEIN SLR0821-RELATED"/>
    <property type="match status" value="1"/>
</dbReference>
<name>A0A2R8BLK4_9RHOB</name>
<evidence type="ECO:0008006" key="3">
    <source>
        <dbReference type="Google" id="ProtNLM"/>
    </source>
</evidence>
<dbReference type="Gene3D" id="3.10.20.30">
    <property type="match status" value="1"/>
</dbReference>
<dbReference type="PANTHER" id="PTHR38031:SF1">
    <property type="entry name" value="SULFUR CARRIER PROTEIN CYSO"/>
    <property type="match status" value="1"/>
</dbReference>
<dbReference type="Proteomes" id="UP000244924">
    <property type="component" value="Unassembled WGS sequence"/>
</dbReference>
<dbReference type="AlphaFoldDB" id="A0A2R8BLK4"/>
<dbReference type="InterPro" id="IPR012675">
    <property type="entry name" value="Beta-grasp_dom_sf"/>
</dbReference>